<dbReference type="EMBL" id="ML996576">
    <property type="protein sequence ID" value="KAF2756110.1"/>
    <property type="molecule type" value="Genomic_DNA"/>
</dbReference>
<dbReference type="GeneID" id="54485450"/>
<dbReference type="Proteomes" id="UP000799437">
    <property type="component" value="Unassembled WGS sequence"/>
</dbReference>
<dbReference type="PANTHER" id="PTHR35186">
    <property type="entry name" value="ANK_REP_REGION DOMAIN-CONTAINING PROTEIN"/>
    <property type="match status" value="1"/>
</dbReference>
<dbReference type="AlphaFoldDB" id="A0A6A6W2D3"/>
<gene>
    <name evidence="3" type="ORF">EJ05DRAFT_478140</name>
</gene>
<proteinExistence type="predicted"/>
<evidence type="ECO:0000313" key="3">
    <source>
        <dbReference type="EMBL" id="KAF2756110.1"/>
    </source>
</evidence>
<evidence type="ECO:0000256" key="1">
    <source>
        <dbReference type="SAM" id="SignalP"/>
    </source>
</evidence>
<evidence type="ECO:0000259" key="2">
    <source>
        <dbReference type="Pfam" id="PF24476"/>
    </source>
</evidence>
<dbReference type="Pfam" id="PF24476">
    <property type="entry name" value="DUF7580"/>
    <property type="match status" value="1"/>
</dbReference>
<dbReference type="RefSeq" id="XP_033598561.1">
    <property type="nucleotide sequence ID" value="XM_033744396.1"/>
</dbReference>
<keyword evidence="1" id="KW-0732">Signal</keyword>
<feature type="chain" id="PRO_5025485603" description="DUF7580 domain-containing protein" evidence="1">
    <location>
        <begin position="19"/>
        <end position="569"/>
    </location>
</feature>
<feature type="signal peptide" evidence="1">
    <location>
        <begin position="1"/>
        <end position="18"/>
    </location>
</feature>
<accession>A0A6A6W2D3</accession>
<dbReference type="OrthoDB" id="5331891at2759"/>
<name>A0A6A6W2D3_9PEZI</name>
<feature type="domain" description="DUF7580" evidence="2">
    <location>
        <begin position="379"/>
        <end position="556"/>
    </location>
</feature>
<sequence length="569" mass="63162">MEAVGVALGLVPILVTVAKTCRSVSDKLDTLRHRDIVARRLWIKWKGLQARFRQDCIRLLRPALVDRCNEDCWDLLMSGILCEPRTASDMAIGINLQDLIEKHLEKVFGRENAKVCKEHLREISEVLDEVRQDLSKVEIMNQKVTSGRASLASEGASLALNKERHEKHLEDLRDWISDFSALIKACEDTSTAYEPRTLSIPVPSYICAVRDASTELYTMLEQAWSCKNVNHEGHHAGLLVTAKVDSEKAVHMDLSIAVHECGGAVPKATGLSSSRLLVNVRSVSITQPTDHQCGGRNLTITKNGPLKQYCSNVSVSSPLGIHLTQVQSICCWLLGQATKGYWGYLGPGNTYRHEFFRQVNGLSSVEVPLTQALKFVSMGHQIKLAHLLAQTVLQFNSTPWLRPGWRLKDFSVPAIVTGAQASNNHAKYDFATVHVNKALPDHRTGIHAAKGAQIDALEELGELLGVRNWSLCNLGIALIELACQKPIAEMRTVAHSDDVVTARKIVKTMKTPFGFRYCSIIRRCLFNDFVPDVVDLKEPQLQAAVYNEVVKPLEGMIADFEMMSLSMAA</sequence>
<protein>
    <recommendedName>
        <fullName evidence="2">DUF7580 domain-containing protein</fullName>
    </recommendedName>
</protein>
<dbReference type="InterPro" id="IPR056002">
    <property type="entry name" value="DUF7580"/>
</dbReference>
<keyword evidence="4" id="KW-1185">Reference proteome</keyword>
<reference evidence="3" key="1">
    <citation type="journal article" date="2020" name="Stud. Mycol.">
        <title>101 Dothideomycetes genomes: a test case for predicting lifestyles and emergence of pathogens.</title>
        <authorList>
            <person name="Haridas S."/>
            <person name="Albert R."/>
            <person name="Binder M."/>
            <person name="Bloem J."/>
            <person name="Labutti K."/>
            <person name="Salamov A."/>
            <person name="Andreopoulos B."/>
            <person name="Baker S."/>
            <person name="Barry K."/>
            <person name="Bills G."/>
            <person name="Bluhm B."/>
            <person name="Cannon C."/>
            <person name="Castanera R."/>
            <person name="Culley D."/>
            <person name="Daum C."/>
            <person name="Ezra D."/>
            <person name="Gonzalez J."/>
            <person name="Henrissat B."/>
            <person name="Kuo A."/>
            <person name="Liang C."/>
            <person name="Lipzen A."/>
            <person name="Lutzoni F."/>
            <person name="Magnuson J."/>
            <person name="Mondo S."/>
            <person name="Nolan M."/>
            <person name="Ohm R."/>
            <person name="Pangilinan J."/>
            <person name="Park H.-J."/>
            <person name="Ramirez L."/>
            <person name="Alfaro M."/>
            <person name="Sun H."/>
            <person name="Tritt A."/>
            <person name="Yoshinaga Y."/>
            <person name="Zwiers L.-H."/>
            <person name="Turgeon B."/>
            <person name="Goodwin S."/>
            <person name="Spatafora J."/>
            <person name="Crous P."/>
            <person name="Grigoriev I."/>
        </authorList>
    </citation>
    <scope>NUCLEOTIDE SEQUENCE</scope>
    <source>
        <strain evidence="3">CBS 121739</strain>
    </source>
</reference>
<organism evidence="3 4">
    <name type="scientific">Pseudovirgaria hyperparasitica</name>
    <dbReference type="NCBI Taxonomy" id="470096"/>
    <lineage>
        <taxon>Eukaryota</taxon>
        <taxon>Fungi</taxon>
        <taxon>Dikarya</taxon>
        <taxon>Ascomycota</taxon>
        <taxon>Pezizomycotina</taxon>
        <taxon>Dothideomycetes</taxon>
        <taxon>Dothideomycetes incertae sedis</taxon>
        <taxon>Acrospermales</taxon>
        <taxon>Acrospermaceae</taxon>
        <taxon>Pseudovirgaria</taxon>
    </lineage>
</organism>
<dbReference type="PANTHER" id="PTHR35186:SF4">
    <property type="entry name" value="PRION-INHIBITION AND PROPAGATION HELO DOMAIN-CONTAINING PROTEIN"/>
    <property type="match status" value="1"/>
</dbReference>
<evidence type="ECO:0000313" key="4">
    <source>
        <dbReference type="Proteomes" id="UP000799437"/>
    </source>
</evidence>